<keyword evidence="3" id="KW-1185">Reference proteome</keyword>
<feature type="transmembrane region" description="Helical" evidence="1">
    <location>
        <begin position="48"/>
        <end position="72"/>
    </location>
</feature>
<evidence type="ECO:0000313" key="2">
    <source>
        <dbReference type="EMBL" id="OWL99047.1"/>
    </source>
</evidence>
<dbReference type="EMBL" id="NHMK01000003">
    <property type="protein sequence ID" value="OWL99047.1"/>
    <property type="molecule type" value="Genomic_DNA"/>
</dbReference>
<reference evidence="2 3" key="1">
    <citation type="submission" date="2017-05" db="EMBL/GenBank/DDBJ databases">
        <title>De novo genome assembly of Deniococcus indicus strain DR1.</title>
        <authorList>
            <person name="Chauhan D."/>
            <person name="Yennamalli R.M."/>
            <person name="Priyadarshini R."/>
        </authorList>
    </citation>
    <scope>NUCLEOTIDE SEQUENCE [LARGE SCALE GENOMIC DNA]</scope>
    <source>
        <strain evidence="2 3">DR1</strain>
    </source>
</reference>
<organism evidence="2 3">
    <name type="scientific">Deinococcus indicus</name>
    <dbReference type="NCBI Taxonomy" id="223556"/>
    <lineage>
        <taxon>Bacteria</taxon>
        <taxon>Thermotogati</taxon>
        <taxon>Deinococcota</taxon>
        <taxon>Deinococci</taxon>
        <taxon>Deinococcales</taxon>
        <taxon>Deinococcaceae</taxon>
        <taxon>Deinococcus</taxon>
    </lineage>
</organism>
<evidence type="ECO:0000256" key="1">
    <source>
        <dbReference type="SAM" id="Phobius"/>
    </source>
</evidence>
<evidence type="ECO:0000313" key="3">
    <source>
        <dbReference type="Proteomes" id="UP000197208"/>
    </source>
</evidence>
<keyword evidence="1" id="KW-0812">Transmembrane</keyword>
<accession>A0A246BTQ2</accession>
<name>A0A246BTQ2_9DEIO</name>
<keyword evidence="1" id="KW-1133">Transmembrane helix</keyword>
<dbReference type="Proteomes" id="UP000197208">
    <property type="component" value="Unassembled WGS sequence"/>
</dbReference>
<feature type="transmembrane region" description="Helical" evidence="1">
    <location>
        <begin position="22"/>
        <end position="42"/>
    </location>
</feature>
<sequence>MTTIQPRTAAATTRPALLTRRAVRYILAIVAVVLFAGVAGALDQERITVRLLASLVPFLLLAVMLLLAAFALRPTRDHSDLIDSGPLELF</sequence>
<comment type="caution">
    <text evidence="2">The sequence shown here is derived from an EMBL/GenBank/DDBJ whole genome shotgun (WGS) entry which is preliminary data.</text>
</comment>
<dbReference type="AlphaFoldDB" id="A0A246BTQ2"/>
<dbReference type="RefSeq" id="WP_088246739.1">
    <property type="nucleotide sequence ID" value="NZ_NHMK01000003.1"/>
</dbReference>
<proteinExistence type="predicted"/>
<protein>
    <submittedName>
        <fullName evidence="2">Uncharacterized protein</fullName>
    </submittedName>
</protein>
<gene>
    <name evidence="2" type="ORF">CBQ26_00880</name>
</gene>
<keyword evidence="1" id="KW-0472">Membrane</keyword>